<dbReference type="EMBL" id="JARJJS010000001">
    <property type="protein sequence ID" value="MDF4024621.1"/>
    <property type="molecule type" value="Genomic_DNA"/>
</dbReference>
<dbReference type="InterPro" id="IPR036390">
    <property type="entry name" value="WH_DNA-bd_sf"/>
</dbReference>
<accession>A0ABT6B973</accession>
<dbReference type="Gene3D" id="1.10.10.10">
    <property type="entry name" value="Winged helix-like DNA-binding domain superfamily/Winged helix DNA-binding domain"/>
    <property type="match status" value="1"/>
</dbReference>
<evidence type="ECO:0000313" key="1">
    <source>
        <dbReference type="EMBL" id="MDF4024621.1"/>
    </source>
</evidence>
<protein>
    <submittedName>
        <fullName evidence="1">DUF3253 domain-containing protein</fullName>
    </submittedName>
</protein>
<keyword evidence="2" id="KW-1185">Reference proteome</keyword>
<proteinExistence type="predicted"/>
<dbReference type="Pfam" id="PF11625">
    <property type="entry name" value="DUF3253"/>
    <property type="match status" value="1"/>
</dbReference>
<sequence length="92" mass="9675">MTGNAAGDIPAAIIALLRRRAPDASICPSDVARHLAPEAGVWRARMPDVRVVAATLAREGCLAITRGDSTLDPDALGKGPIRLRRGPRFPPA</sequence>
<dbReference type="Proteomes" id="UP001528850">
    <property type="component" value="Unassembled WGS sequence"/>
</dbReference>
<gene>
    <name evidence="1" type="ORF">P3W24_06575</name>
</gene>
<reference evidence="1 2" key="1">
    <citation type="journal article" date="2024" name="Curr. Microbiol.">
        <title>Luteibacter sahnii sp. nov., A Novel Yellow-Colored Xanthomonadin Pigment Producing Probiotic Bacterium from Healthy Rice Seed Microbiome.</title>
        <authorList>
            <person name="Jaiswal G."/>
            <person name="Rana R."/>
            <person name="Nayak P.K."/>
            <person name="Chouhan R."/>
            <person name="Gandhi S.G."/>
            <person name="Patel H.K."/>
            <person name="Patil P.B."/>
        </authorList>
    </citation>
    <scope>NUCLEOTIDE SEQUENCE [LARGE SCALE GENOMIC DNA]</scope>
    <source>
        <strain evidence="1 2">PPL201</strain>
    </source>
</reference>
<dbReference type="SUPFAM" id="SSF46785">
    <property type="entry name" value="Winged helix' DNA-binding domain"/>
    <property type="match status" value="1"/>
</dbReference>
<organism evidence="1 2">
    <name type="scientific">Luteibacter sahnii</name>
    <dbReference type="NCBI Taxonomy" id="3021977"/>
    <lineage>
        <taxon>Bacteria</taxon>
        <taxon>Pseudomonadati</taxon>
        <taxon>Pseudomonadota</taxon>
        <taxon>Gammaproteobacteria</taxon>
        <taxon>Lysobacterales</taxon>
        <taxon>Rhodanobacteraceae</taxon>
        <taxon>Luteibacter</taxon>
    </lineage>
</organism>
<name>A0ABT6B973_9GAMM</name>
<dbReference type="InterPro" id="IPR021660">
    <property type="entry name" value="DUF3253"/>
</dbReference>
<evidence type="ECO:0000313" key="2">
    <source>
        <dbReference type="Proteomes" id="UP001528850"/>
    </source>
</evidence>
<comment type="caution">
    <text evidence="1">The sequence shown here is derived from an EMBL/GenBank/DDBJ whole genome shotgun (WGS) entry which is preliminary data.</text>
</comment>
<dbReference type="InterPro" id="IPR036388">
    <property type="entry name" value="WH-like_DNA-bd_sf"/>
</dbReference>